<dbReference type="InterPro" id="IPR001584">
    <property type="entry name" value="Integrase_cat-core"/>
</dbReference>
<proteinExistence type="predicted"/>
<reference evidence="3 4" key="1">
    <citation type="journal article" date="2012" name="Appl. Soil Ecol.">
        <title>Isolation and characterization of new plant growth-promoting bacterial endophytes.</title>
        <authorList>
            <person name="Rashid S."/>
            <person name="Charles T.C."/>
            <person name="Glick B.R."/>
        </authorList>
    </citation>
    <scope>NUCLEOTIDE SEQUENCE [LARGE SCALE GENOMIC DNA]</scope>
    <source>
        <strain evidence="3 4">YsS1</strain>
    </source>
</reference>
<accession>A0ABY8PLU6</accession>
<dbReference type="SUPFAM" id="SSF53098">
    <property type="entry name" value="Ribonuclease H-like"/>
    <property type="match status" value="1"/>
</dbReference>
<evidence type="ECO:0000313" key="4">
    <source>
        <dbReference type="Proteomes" id="UP001227386"/>
    </source>
</evidence>
<dbReference type="Proteomes" id="UP001227386">
    <property type="component" value="Chromosome"/>
</dbReference>
<evidence type="ECO:0000259" key="2">
    <source>
        <dbReference type="PROSITE" id="PS50994"/>
    </source>
</evidence>
<dbReference type="Gene3D" id="3.30.420.10">
    <property type="entry name" value="Ribonuclease H-like superfamily/Ribonuclease H"/>
    <property type="match status" value="1"/>
</dbReference>
<dbReference type="EMBL" id="CP123771">
    <property type="protein sequence ID" value="WGO96199.1"/>
    <property type="molecule type" value="Genomic_DNA"/>
</dbReference>
<protein>
    <submittedName>
        <fullName evidence="3">Mu transposase C-terminal domain-containing protein</fullName>
    </submittedName>
</protein>
<evidence type="ECO:0000313" key="3">
    <source>
        <dbReference type="EMBL" id="WGO96199.1"/>
    </source>
</evidence>
<dbReference type="InterPro" id="IPR012337">
    <property type="entry name" value="RNaseH-like_sf"/>
</dbReference>
<dbReference type="InterPro" id="IPR015378">
    <property type="entry name" value="Transposase-like_Mu_C"/>
</dbReference>
<keyword evidence="4" id="KW-1185">Reference proteome</keyword>
<organism evidence="3 4">
    <name type="scientific">Pseudomonas viciae</name>
    <dbReference type="NCBI Taxonomy" id="2505979"/>
    <lineage>
        <taxon>Bacteria</taxon>
        <taxon>Pseudomonadati</taxon>
        <taxon>Pseudomonadota</taxon>
        <taxon>Gammaproteobacteria</taxon>
        <taxon>Pseudomonadales</taxon>
        <taxon>Pseudomonadaceae</taxon>
        <taxon>Pseudomonas</taxon>
    </lineage>
</organism>
<feature type="region of interest" description="Disordered" evidence="1">
    <location>
        <begin position="543"/>
        <end position="624"/>
    </location>
</feature>
<gene>
    <name evidence="3" type="ORF">QCD61_14205</name>
</gene>
<feature type="compositionally biased region" description="Basic and acidic residues" evidence="1">
    <location>
        <begin position="552"/>
        <end position="574"/>
    </location>
</feature>
<dbReference type="InterPro" id="IPR036397">
    <property type="entry name" value="RNaseH_sf"/>
</dbReference>
<name>A0ABY8PLU6_9PSED</name>
<feature type="domain" description="Integrase catalytic" evidence="2">
    <location>
        <begin position="239"/>
        <end position="443"/>
    </location>
</feature>
<dbReference type="Pfam" id="PF09299">
    <property type="entry name" value="Mu-transpos_C"/>
    <property type="match status" value="1"/>
</dbReference>
<feature type="compositionally biased region" description="Basic and acidic residues" evidence="1">
    <location>
        <begin position="607"/>
        <end position="624"/>
    </location>
</feature>
<evidence type="ECO:0000256" key="1">
    <source>
        <dbReference type="SAM" id="MobiDB-lite"/>
    </source>
</evidence>
<sequence length="624" mass="71365">MVLIYSVNRAELQAEEEMREILQKGQLVVFEGKRCKIVSFDKTKGVLVQDRSDGSFSYASPEQLTTVEESNKTDELKKNLHALWFDDSRVTPEQRTLASKRETAFIAYRSKELSRVEAALSVGMSVSQFNRVLKKYRPECGAISILAIPRGRKKGTRLLSGEVEAVIDFCIQKYYQGTGATLENVYQQVDTKCTLSGLSTPSRNAVSKRFYEIPAFDRCRMKWGLEKAKQTYGMKTRSKKVLHALDFVQIDHTMVDCFILDDARVPLMRPWITMLIDLRTRVVLGYYISLCPPSAISCAMALVNAVFPKTKALLAFNDPDILYICYGLMKVIHSDNASEFKSEIFEAACIAYGIDPVLRPLGAKHFGGHIERLIGTFMGKVHFLRGSTQSNVVKRGEIDPAIQATRVLEEFELWFARSVSIYHDTEHRALEGRTPFEVWIEDMTTPGGQDIMPPTPADPRTFALDFYPEDHRVVSPKGILFKEKYYDDQILRGMTRETVYFKYDPRDLSRLFLKVNGFYHDIVQCDLMAPPMSENQYILRAPEKRRKSGTVRSERSHRLREKNNEQDIETAKETKRARKKRNADAKHAQKTQSIIGPPAVPDASDPAVKEIDPTRQRRKLRWED</sequence>
<dbReference type="RefSeq" id="WP_280944939.1">
    <property type="nucleotide sequence ID" value="NZ_CP123771.1"/>
</dbReference>
<dbReference type="PROSITE" id="PS50994">
    <property type="entry name" value="INTEGRASE"/>
    <property type="match status" value="1"/>
</dbReference>